<dbReference type="KEGG" id="ftj:FTUN_3169"/>
<feature type="region of interest" description="Disordered" evidence="1">
    <location>
        <begin position="97"/>
        <end position="118"/>
    </location>
</feature>
<evidence type="ECO:0008006" key="4">
    <source>
        <dbReference type="Google" id="ProtNLM"/>
    </source>
</evidence>
<dbReference type="InterPro" id="IPR027417">
    <property type="entry name" value="P-loop_NTPase"/>
</dbReference>
<dbReference type="AlphaFoldDB" id="A0A6M5YNT3"/>
<name>A0A6M5YNT3_9BACT</name>
<dbReference type="Proteomes" id="UP000503447">
    <property type="component" value="Chromosome"/>
</dbReference>
<evidence type="ECO:0000313" key="2">
    <source>
        <dbReference type="EMBL" id="QJW95618.1"/>
    </source>
</evidence>
<proteinExistence type="predicted"/>
<evidence type="ECO:0000313" key="3">
    <source>
        <dbReference type="Proteomes" id="UP000503447"/>
    </source>
</evidence>
<evidence type="ECO:0000256" key="1">
    <source>
        <dbReference type="SAM" id="MobiDB-lite"/>
    </source>
</evidence>
<dbReference type="EMBL" id="CP053452">
    <property type="protein sequence ID" value="QJW95618.1"/>
    <property type="molecule type" value="Genomic_DNA"/>
</dbReference>
<sequence length="520" mass="57019">MNVPARAGLPANSPAADSDAITLDPPRPVPGKPGVFTFVSRTDEPLHTDEFRPSVASRVTKFVHETLRKAYPALKEGEWPVGVAARLEKQFIAWAISPPESPKQPSGSSPDAADPRDAALDRMPKDICILAEGYLENPMMIERISADIQDAGVVGERELALALYLVGSSAQLPEPLAAVVRGPSSSGKSFLVETVASFFPPEVTLKATDLSPNALYYFPPGELRHRWVVAGERSRMENDERAEATRALREMISAGRLSKAVAVKEADTIVSRLIVQEGPIAFVETTTLEDIFAEDANRCLIFNTDERDEQTRRILSATASRAAGKVQNQPARCRAIHYAIQRMLPRTNVVIPFAPDLAALLPASRVEERRDLSKVLRFIRASALLHHRRREEDIDGHVVATLADYQLALRLAACGLDAARSGLSDPARRCFEVLCDRFGRNEFDSIAAETAAAKSRSSVRAWLSALAQRGFVEQTELNKGPNPARWRLTGQEPESAASYLPPVEKVKDKYLSRKGSDTKS</sequence>
<reference evidence="3" key="1">
    <citation type="submission" date="2020-05" db="EMBL/GenBank/DDBJ databases">
        <title>Frigoriglobus tundricola gen. nov., sp. nov., a psychrotolerant cellulolytic planctomycete of the family Gemmataceae with two divergent copies of 16S rRNA gene.</title>
        <authorList>
            <person name="Kulichevskaya I.S."/>
            <person name="Ivanova A.A."/>
            <person name="Naumoff D.G."/>
            <person name="Beletsky A.V."/>
            <person name="Rijpstra W.I.C."/>
            <person name="Sinninghe Damste J.S."/>
            <person name="Mardanov A.V."/>
            <person name="Ravin N.V."/>
            <person name="Dedysh S.N."/>
        </authorList>
    </citation>
    <scope>NUCLEOTIDE SEQUENCE [LARGE SCALE GENOMIC DNA]</scope>
    <source>
        <strain evidence="3">PL17</strain>
    </source>
</reference>
<gene>
    <name evidence="2" type="ORF">FTUN_3169</name>
</gene>
<feature type="region of interest" description="Disordered" evidence="1">
    <location>
        <begin position="478"/>
        <end position="502"/>
    </location>
</feature>
<accession>A0A6M5YNT3</accession>
<protein>
    <recommendedName>
        <fullName evidence="4">DNA primase</fullName>
    </recommendedName>
</protein>
<organism evidence="2 3">
    <name type="scientific">Frigoriglobus tundricola</name>
    <dbReference type="NCBI Taxonomy" id="2774151"/>
    <lineage>
        <taxon>Bacteria</taxon>
        <taxon>Pseudomonadati</taxon>
        <taxon>Planctomycetota</taxon>
        <taxon>Planctomycetia</taxon>
        <taxon>Gemmatales</taxon>
        <taxon>Gemmataceae</taxon>
        <taxon>Frigoriglobus</taxon>
    </lineage>
</organism>
<dbReference type="RefSeq" id="WP_171471368.1">
    <property type="nucleotide sequence ID" value="NZ_CP053452.2"/>
</dbReference>
<dbReference type="SUPFAM" id="SSF52540">
    <property type="entry name" value="P-loop containing nucleoside triphosphate hydrolases"/>
    <property type="match status" value="1"/>
</dbReference>
<keyword evidence="3" id="KW-1185">Reference proteome</keyword>
<feature type="region of interest" description="Disordered" evidence="1">
    <location>
        <begin position="1"/>
        <end position="35"/>
    </location>
</feature>